<dbReference type="VEuPathDB" id="TrichDB:TRFO_04222"/>
<dbReference type="EMBL" id="MLAK01000605">
    <property type="protein sequence ID" value="OHT10696.1"/>
    <property type="molecule type" value="Genomic_DNA"/>
</dbReference>
<evidence type="ECO:0000313" key="2">
    <source>
        <dbReference type="EMBL" id="OHT10696.1"/>
    </source>
</evidence>
<dbReference type="AlphaFoldDB" id="A0A1J4KIC8"/>
<evidence type="ECO:0000313" key="3">
    <source>
        <dbReference type="Proteomes" id="UP000179807"/>
    </source>
</evidence>
<sequence length="192" mass="22739">MVNVEKNPMADEASETPIEKLRSLHANMLQWKDRLEQREDKIVELENNLSKKEQILSTLENNLLIIEDRQEKFEQLISLYEREAGISPESPNYRDISQRPEMLEKAKYLSRKLEEYDETIAQSADNTKNLKDMILLMSSLHYKFSRLKNKALQNGLLDQCQYGYDDDGQEDEYYPDEEEEDYWKSSFVTVNK</sequence>
<keyword evidence="1" id="KW-0175">Coiled coil</keyword>
<dbReference type="Proteomes" id="UP000179807">
    <property type="component" value="Unassembled WGS sequence"/>
</dbReference>
<accession>A0A1J4KIC8</accession>
<protein>
    <submittedName>
        <fullName evidence="2">Uncharacterized protein</fullName>
    </submittedName>
</protein>
<proteinExistence type="predicted"/>
<gene>
    <name evidence="2" type="ORF">TRFO_04222</name>
</gene>
<comment type="caution">
    <text evidence="2">The sequence shown here is derived from an EMBL/GenBank/DDBJ whole genome shotgun (WGS) entry which is preliminary data.</text>
</comment>
<dbReference type="RefSeq" id="XP_068363832.1">
    <property type="nucleotide sequence ID" value="XM_068491767.1"/>
</dbReference>
<organism evidence="2 3">
    <name type="scientific">Tritrichomonas foetus</name>
    <dbReference type="NCBI Taxonomy" id="1144522"/>
    <lineage>
        <taxon>Eukaryota</taxon>
        <taxon>Metamonada</taxon>
        <taxon>Parabasalia</taxon>
        <taxon>Tritrichomonadida</taxon>
        <taxon>Tritrichomonadidae</taxon>
        <taxon>Tritrichomonas</taxon>
    </lineage>
</organism>
<reference evidence="2" key="1">
    <citation type="submission" date="2016-10" db="EMBL/GenBank/DDBJ databases">
        <authorList>
            <person name="Benchimol M."/>
            <person name="Almeida L.G."/>
            <person name="Vasconcelos A.T."/>
            <person name="Perreira-Neves A."/>
            <person name="Rosa I.A."/>
            <person name="Tasca T."/>
            <person name="Bogo M.R."/>
            <person name="de Souza W."/>
        </authorList>
    </citation>
    <scope>NUCLEOTIDE SEQUENCE [LARGE SCALE GENOMIC DNA]</scope>
    <source>
        <strain evidence="2">K</strain>
    </source>
</reference>
<dbReference type="GeneID" id="94826471"/>
<evidence type="ECO:0000256" key="1">
    <source>
        <dbReference type="SAM" id="Coils"/>
    </source>
</evidence>
<keyword evidence="3" id="KW-1185">Reference proteome</keyword>
<dbReference type="Gene3D" id="1.20.5.340">
    <property type="match status" value="1"/>
</dbReference>
<feature type="coiled-coil region" evidence="1">
    <location>
        <begin position="21"/>
        <end position="76"/>
    </location>
</feature>
<name>A0A1J4KIC8_9EUKA</name>